<evidence type="ECO:0000313" key="2">
    <source>
        <dbReference type="EMBL" id="CAD8055099.1"/>
    </source>
</evidence>
<protein>
    <submittedName>
        <fullName evidence="2">Uncharacterized protein</fullName>
    </submittedName>
</protein>
<dbReference type="Proteomes" id="UP000692954">
    <property type="component" value="Unassembled WGS sequence"/>
</dbReference>
<dbReference type="AlphaFoldDB" id="A0A8S1KIW6"/>
<sequence length="383" mass="45724">MSKTIFNSQKKKYLLTSLLEPESADILNKPRSHSHNIFNKLTPNQELPQGPIFDKHGIIERSIVGKPDLFYKVKEQQKVGIKFVNQTNINNTAMKFVRRISSRKSTNLSNKQQQQQQQQQQSEHTQRIEQTKRNKDFDIVSKQDLIKICRLIESRIYQNKESDDQLNTKQSQFRVQELKLNQQNKVLNKYECQLKLWNDEISKSVNTTNRNSNESIINSCSQFRRKIEQIQLQEALKQTQGEKTINQWYMSLRQNVNKEETVQENDQHQPVFQDVNNKNTLYVDPKYKQLEIIRQPSFYMSQQNSINRDQRVKFNCTNLSFYQQQLPYFQLSGVNEENIEELIIEGLNKYKMEKEYMLDQAENQKFRLYKQVEEQFVDEMIDE</sequence>
<gene>
    <name evidence="2" type="ORF">PSON_ATCC_30995.1.T0090071</name>
</gene>
<dbReference type="EMBL" id="CAJJDN010000009">
    <property type="protein sequence ID" value="CAD8055099.1"/>
    <property type="molecule type" value="Genomic_DNA"/>
</dbReference>
<dbReference type="OrthoDB" id="299250at2759"/>
<accession>A0A8S1KIW6</accession>
<reference evidence="2" key="1">
    <citation type="submission" date="2021-01" db="EMBL/GenBank/DDBJ databases">
        <authorList>
            <consortium name="Genoscope - CEA"/>
            <person name="William W."/>
        </authorList>
    </citation>
    <scope>NUCLEOTIDE SEQUENCE</scope>
</reference>
<comment type="caution">
    <text evidence="2">The sequence shown here is derived from an EMBL/GenBank/DDBJ whole genome shotgun (WGS) entry which is preliminary data.</text>
</comment>
<feature type="region of interest" description="Disordered" evidence="1">
    <location>
        <begin position="103"/>
        <end position="134"/>
    </location>
</feature>
<name>A0A8S1KIW6_9CILI</name>
<feature type="compositionally biased region" description="Low complexity" evidence="1">
    <location>
        <begin position="112"/>
        <end position="121"/>
    </location>
</feature>
<evidence type="ECO:0000256" key="1">
    <source>
        <dbReference type="SAM" id="MobiDB-lite"/>
    </source>
</evidence>
<evidence type="ECO:0000313" key="3">
    <source>
        <dbReference type="Proteomes" id="UP000692954"/>
    </source>
</evidence>
<organism evidence="2 3">
    <name type="scientific">Paramecium sonneborni</name>
    <dbReference type="NCBI Taxonomy" id="65129"/>
    <lineage>
        <taxon>Eukaryota</taxon>
        <taxon>Sar</taxon>
        <taxon>Alveolata</taxon>
        <taxon>Ciliophora</taxon>
        <taxon>Intramacronucleata</taxon>
        <taxon>Oligohymenophorea</taxon>
        <taxon>Peniculida</taxon>
        <taxon>Parameciidae</taxon>
        <taxon>Paramecium</taxon>
    </lineage>
</organism>
<proteinExistence type="predicted"/>
<feature type="compositionally biased region" description="Basic and acidic residues" evidence="1">
    <location>
        <begin position="124"/>
        <end position="134"/>
    </location>
</feature>
<keyword evidence="3" id="KW-1185">Reference proteome</keyword>